<name>A0A1L9S1A4_ASPWE</name>
<accession>A0A1L9S1A4</accession>
<dbReference type="AlphaFoldDB" id="A0A1L9S1A4"/>
<dbReference type="EMBL" id="KV878209">
    <property type="protein sequence ID" value="OJJ40942.1"/>
    <property type="molecule type" value="Genomic_DNA"/>
</dbReference>
<evidence type="ECO:0000313" key="1">
    <source>
        <dbReference type="EMBL" id="OJJ40942.1"/>
    </source>
</evidence>
<reference evidence="2" key="1">
    <citation type="journal article" date="2017" name="Genome Biol.">
        <title>Comparative genomics reveals high biological diversity and specific adaptations in the industrially and medically important fungal genus Aspergillus.</title>
        <authorList>
            <person name="de Vries R.P."/>
            <person name="Riley R."/>
            <person name="Wiebenga A."/>
            <person name="Aguilar-Osorio G."/>
            <person name="Amillis S."/>
            <person name="Uchima C.A."/>
            <person name="Anderluh G."/>
            <person name="Asadollahi M."/>
            <person name="Askin M."/>
            <person name="Barry K."/>
            <person name="Battaglia E."/>
            <person name="Bayram O."/>
            <person name="Benocci T."/>
            <person name="Braus-Stromeyer S.A."/>
            <person name="Caldana C."/>
            <person name="Canovas D."/>
            <person name="Cerqueira G.C."/>
            <person name="Chen F."/>
            <person name="Chen W."/>
            <person name="Choi C."/>
            <person name="Clum A."/>
            <person name="Dos Santos R.A."/>
            <person name="Damasio A.R."/>
            <person name="Diallinas G."/>
            <person name="Emri T."/>
            <person name="Fekete E."/>
            <person name="Flipphi M."/>
            <person name="Freyberg S."/>
            <person name="Gallo A."/>
            <person name="Gournas C."/>
            <person name="Habgood R."/>
            <person name="Hainaut M."/>
            <person name="Harispe M.L."/>
            <person name="Henrissat B."/>
            <person name="Hilden K.S."/>
            <person name="Hope R."/>
            <person name="Hossain A."/>
            <person name="Karabika E."/>
            <person name="Karaffa L."/>
            <person name="Karanyi Z."/>
            <person name="Krasevec N."/>
            <person name="Kuo A."/>
            <person name="Kusch H."/>
            <person name="LaButti K."/>
            <person name="Lagendijk E.L."/>
            <person name="Lapidus A."/>
            <person name="Levasseur A."/>
            <person name="Lindquist E."/>
            <person name="Lipzen A."/>
            <person name="Logrieco A.F."/>
            <person name="MacCabe A."/>
            <person name="Maekelae M.R."/>
            <person name="Malavazi I."/>
            <person name="Melin P."/>
            <person name="Meyer V."/>
            <person name="Mielnichuk N."/>
            <person name="Miskei M."/>
            <person name="Molnar A.P."/>
            <person name="Mule G."/>
            <person name="Ngan C.Y."/>
            <person name="Orejas M."/>
            <person name="Orosz E."/>
            <person name="Ouedraogo J.P."/>
            <person name="Overkamp K.M."/>
            <person name="Park H.-S."/>
            <person name="Perrone G."/>
            <person name="Piumi F."/>
            <person name="Punt P.J."/>
            <person name="Ram A.F."/>
            <person name="Ramon A."/>
            <person name="Rauscher S."/>
            <person name="Record E."/>
            <person name="Riano-Pachon D.M."/>
            <person name="Robert V."/>
            <person name="Roehrig J."/>
            <person name="Ruller R."/>
            <person name="Salamov A."/>
            <person name="Salih N.S."/>
            <person name="Samson R.A."/>
            <person name="Sandor E."/>
            <person name="Sanguinetti M."/>
            <person name="Schuetze T."/>
            <person name="Sepcic K."/>
            <person name="Shelest E."/>
            <person name="Sherlock G."/>
            <person name="Sophianopoulou V."/>
            <person name="Squina F.M."/>
            <person name="Sun H."/>
            <person name="Susca A."/>
            <person name="Todd R.B."/>
            <person name="Tsang A."/>
            <person name="Unkles S.E."/>
            <person name="van de Wiele N."/>
            <person name="van Rossen-Uffink D."/>
            <person name="Oliveira J.V."/>
            <person name="Vesth T.C."/>
            <person name="Visser J."/>
            <person name="Yu J.-H."/>
            <person name="Zhou M."/>
            <person name="Andersen M.R."/>
            <person name="Archer D.B."/>
            <person name="Baker S.E."/>
            <person name="Benoit I."/>
            <person name="Brakhage A.A."/>
            <person name="Braus G.H."/>
            <person name="Fischer R."/>
            <person name="Frisvad J.C."/>
            <person name="Goldman G.H."/>
            <person name="Houbraken J."/>
            <person name="Oakley B."/>
            <person name="Pocsi I."/>
            <person name="Scazzocchio C."/>
            <person name="Seiboth B."/>
            <person name="vanKuyk P.A."/>
            <person name="Wortman J."/>
            <person name="Dyer P.S."/>
            <person name="Grigoriev I.V."/>
        </authorList>
    </citation>
    <scope>NUCLEOTIDE SEQUENCE [LARGE SCALE GENOMIC DNA]</scope>
    <source>
        <strain evidence="2">DTO 134E9</strain>
    </source>
</reference>
<protein>
    <submittedName>
        <fullName evidence="1">Uncharacterized protein</fullName>
    </submittedName>
</protein>
<evidence type="ECO:0000313" key="2">
    <source>
        <dbReference type="Proteomes" id="UP000184383"/>
    </source>
</evidence>
<organism evidence="1 2">
    <name type="scientific">Aspergillus wentii DTO 134E9</name>
    <dbReference type="NCBI Taxonomy" id="1073089"/>
    <lineage>
        <taxon>Eukaryota</taxon>
        <taxon>Fungi</taxon>
        <taxon>Dikarya</taxon>
        <taxon>Ascomycota</taxon>
        <taxon>Pezizomycotina</taxon>
        <taxon>Eurotiomycetes</taxon>
        <taxon>Eurotiomycetidae</taxon>
        <taxon>Eurotiales</taxon>
        <taxon>Aspergillaceae</taxon>
        <taxon>Aspergillus</taxon>
        <taxon>Aspergillus subgen. Cremei</taxon>
    </lineage>
</organism>
<sequence length="122" mass="13951">MARVHTTENATFQEILEAVHKDCVQALEHPFAAVDTARELNPGLLNTLLNHRQHDTLDISLSDFELCVDEFDDGITSYLTYRERRVLPEMLKDFTHVFINCLSLVLANPDIKVTELATRARQ</sequence>
<gene>
    <name evidence="1" type="ORF">ASPWEDRAFT_166987</name>
</gene>
<proteinExistence type="predicted"/>
<dbReference type="Gene3D" id="3.30.559.30">
    <property type="entry name" value="Nonribosomal peptide synthetase, condensation domain"/>
    <property type="match status" value="1"/>
</dbReference>
<dbReference type="VEuPathDB" id="FungiDB:ASPWEDRAFT_166987"/>
<keyword evidence="2" id="KW-1185">Reference proteome</keyword>
<dbReference type="GeneID" id="63745941"/>
<dbReference type="SUPFAM" id="SSF52777">
    <property type="entry name" value="CoA-dependent acyltransferases"/>
    <property type="match status" value="1"/>
</dbReference>
<dbReference type="Proteomes" id="UP000184383">
    <property type="component" value="Unassembled WGS sequence"/>
</dbReference>
<dbReference type="RefSeq" id="XP_040694618.1">
    <property type="nucleotide sequence ID" value="XM_040830093.1"/>
</dbReference>